<dbReference type="GO" id="GO:0016646">
    <property type="term" value="F:oxidoreductase activity, acting on the CH-NH group of donors, NAD or NADP as acceptor"/>
    <property type="evidence" value="ECO:0007669"/>
    <property type="project" value="UniProtKB-ARBA"/>
</dbReference>
<evidence type="ECO:0000259" key="5">
    <source>
        <dbReference type="SMART" id="SM00903"/>
    </source>
</evidence>
<sequence>MRFDIPAMKPADRYKILASAITPRPIAWVTSQSAAGGRNAAPYSFFNFFGPDPATIVLGLMARPDGTLKDSDANILETGEFVVNLVCEADAQAMNLTCIDAPPDVDEITLAKLEVVASDRVAPPRIVTAPASFECRLLHRLTLSAAQTLMVAEVVMAHVADAYVLDEQRCHIDTGAMHLIARVHGAGVYLRSGDTFQMDRPVWKDVAGNPGK</sequence>
<protein>
    <submittedName>
        <fullName evidence="6">Flavin reductase family protein</fullName>
    </submittedName>
</protein>
<evidence type="ECO:0000256" key="2">
    <source>
        <dbReference type="ARBA" id="ARBA00022630"/>
    </source>
</evidence>
<proteinExistence type="inferred from homology"/>
<dbReference type="PANTHER" id="PTHR33798:SF5">
    <property type="entry name" value="FLAVIN REDUCTASE LIKE DOMAIN-CONTAINING PROTEIN"/>
    <property type="match status" value="1"/>
</dbReference>
<dbReference type="Proteomes" id="UP000282977">
    <property type="component" value="Unassembled WGS sequence"/>
</dbReference>
<name>A0A437JAE4_9SPHN</name>
<dbReference type="Gene3D" id="2.30.110.10">
    <property type="entry name" value="Electron Transport, Fmn-binding Protein, Chain A"/>
    <property type="match status" value="1"/>
</dbReference>
<reference evidence="6 7" key="1">
    <citation type="submission" date="2019-01" db="EMBL/GenBank/DDBJ databases">
        <authorList>
            <person name="Chen W.-M."/>
        </authorList>
    </citation>
    <scope>NUCLEOTIDE SEQUENCE [LARGE SCALE GENOMIC DNA]</scope>
    <source>
        <strain evidence="6 7">TLA-22</strain>
    </source>
</reference>
<organism evidence="6 7">
    <name type="scientific">Sphingobium algorifonticola</name>
    <dbReference type="NCBI Taxonomy" id="2008318"/>
    <lineage>
        <taxon>Bacteria</taxon>
        <taxon>Pseudomonadati</taxon>
        <taxon>Pseudomonadota</taxon>
        <taxon>Alphaproteobacteria</taxon>
        <taxon>Sphingomonadales</taxon>
        <taxon>Sphingomonadaceae</taxon>
        <taxon>Sphingobium</taxon>
    </lineage>
</organism>
<accession>A0A437JAE4</accession>
<gene>
    <name evidence="6" type="ORF">ENE74_08650</name>
</gene>
<evidence type="ECO:0000313" key="7">
    <source>
        <dbReference type="Proteomes" id="UP000282977"/>
    </source>
</evidence>
<feature type="domain" description="Flavin reductase like" evidence="5">
    <location>
        <begin position="19"/>
        <end position="173"/>
    </location>
</feature>
<dbReference type="OrthoDB" id="9783347at2"/>
<dbReference type="EMBL" id="RZUL01000002">
    <property type="protein sequence ID" value="RVT42465.1"/>
    <property type="molecule type" value="Genomic_DNA"/>
</dbReference>
<evidence type="ECO:0000256" key="3">
    <source>
        <dbReference type="ARBA" id="ARBA00022643"/>
    </source>
</evidence>
<evidence type="ECO:0000313" key="6">
    <source>
        <dbReference type="EMBL" id="RVT42465.1"/>
    </source>
</evidence>
<dbReference type="Pfam" id="PF01613">
    <property type="entry name" value="Flavin_Reduct"/>
    <property type="match status" value="1"/>
</dbReference>
<dbReference type="GO" id="GO:0010181">
    <property type="term" value="F:FMN binding"/>
    <property type="evidence" value="ECO:0007669"/>
    <property type="project" value="InterPro"/>
</dbReference>
<comment type="similarity">
    <text evidence="4">Belongs to the flavoredoxin family.</text>
</comment>
<dbReference type="AlphaFoldDB" id="A0A437JAE4"/>
<keyword evidence="7" id="KW-1185">Reference proteome</keyword>
<dbReference type="SMART" id="SM00903">
    <property type="entry name" value="Flavin_Reduct"/>
    <property type="match status" value="1"/>
</dbReference>
<keyword evidence="2" id="KW-0285">Flavoprotein</keyword>
<comment type="caution">
    <text evidence="6">The sequence shown here is derived from an EMBL/GenBank/DDBJ whole genome shotgun (WGS) entry which is preliminary data.</text>
</comment>
<evidence type="ECO:0000256" key="4">
    <source>
        <dbReference type="ARBA" id="ARBA00038054"/>
    </source>
</evidence>
<dbReference type="InterPro" id="IPR012349">
    <property type="entry name" value="Split_barrel_FMN-bd"/>
</dbReference>
<evidence type="ECO:0000256" key="1">
    <source>
        <dbReference type="ARBA" id="ARBA00001917"/>
    </source>
</evidence>
<dbReference type="PANTHER" id="PTHR33798">
    <property type="entry name" value="FLAVOPROTEIN OXYGENASE"/>
    <property type="match status" value="1"/>
</dbReference>
<dbReference type="SUPFAM" id="SSF50475">
    <property type="entry name" value="FMN-binding split barrel"/>
    <property type="match status" value="1"/>
</dbReference>
<comment type="cofactor">
    <cofactor evidence="1">
        <name>FMN</name>
        <dbReference type="ChEBI" id="CHEBI:58210"/>
    </cofactor>
</comment>
<dbReference type="InterPro" id="IPR002563">
    <property type="entry name" value="Flavin_Rdtase-like_dom"/>
</dbReference>
<keyword evidence="3" id="KW-0288">FMN</keyword>